<dbReference type="PANTHER" id="PTHR43098:SF2">
    <property type="entry name" value="FAD-BINDING MONOOXYGENASE AUSB-RELATED"/>
    <property type="match status" value="1"/>
</dbReference>
<dbReference type="InterPro" id="IPR050775">
    <property type="entry name" value="FAD-binding_Monooxygenases"/>
</dbReference>
<comment type="similarity">
    <text evidence="2">Belongs to the FAD-binding monooxygenase family.</text>
</comment>
<feature type="non-terminal residue" evidence="7">
    <location>
        <position position="603"/>
    </location>
</feature>
<dbReference type="OrthoDB" id="66881at2759"/>
<dbReference type="InterPro" id="IPR036188">
    <property type="entry name" value="FAD/NAD-bd_sf"/>
</dbReference>
<name>A0A3E2H4Y2_SCYLI</name>
<dbReference type="Gene3D" id="3.50.50.60">
    <property type="entry name" value="FAD/NAD(P)-binding domain"/>
    <property type="match status" value="3"/>
</dbReference>
<keyword evidence="8" id="KW-1185">Reference proteome</keyword>
<dbReference type="STRING" id="5539.A0A3E2H4Y2"/>
<proteinExistence type="inferred from homology"/>
<evidence type="ECO:0000256" key="6">
    <source>
        <dbReference type="ARBA" id="ARBA00023002"/>
    </source>
</evidence>
<dbReference type="SUPFAM" id="SSF51905">
    <property type="entry name" value="FAD/NAD(P)-binding domain"/>
    <property type="match status" value="2"/>
</dbReference>
<accession>A0A3E2H4Y2</accession>
<keyword evidence="5" id="KW-0521">NADP</keyword>
<sequence>MADNSLSTSAEDFVAVQQRYTEERNKRLRPEGVSQYVDLSTSEYFRRFQDDPWITPNSSEGPTALEDGDRCGFMILGCGFGGLLFAVRLIQNGIPASQIRMVDIAGGYGGAWYWNRYPGLMCDCESYVYLPLLEETGYMPKNKYASGPEIREYAESIADKYQLRDKTQFQTKVENFEWDDNKGEWIVKLTKQPNSNNESHITVRSRFTMSSPGILNNPKMSNLPGLESFQGPIFHTSRWDYNVTGGSPTDYSFINLKDKRVGIIGTGATAVQSIPHLAEWSKDLYVFQRTPSSVDRRDNRPTDPKLWVEDIANKKGWHKERAENFNAHISNVTPKPTVDMVADAWSNAPTFSGLVGGPASVTPDKIPEYIASLHTLDFHASKGCTFNRPNVHLVDTDGNGVTSITENGIPVDGKLYELDVLIFSTGFRPPGIGTPATRANMKVIGRNGQSLDQKFDEAIGTLHGIISRDFPNFFFIGPQSAATANFMFAIDALVTHAAAIVSTAAKRVYRDDKYNFTVEPTTEAEENWAMQVMTHAASLAGVAGCTPSYFNKEGEIDRVQSIDERMKAARGAIWGKGIADFVNVIENWRRDGELKGLEVIPVP</sequence>
<dbReference type="OMA" id="HIAYIIA"/>
<evidence type="ECO:0000256" key="4">
    <source>
        <dbReference type="ARBA" id="ARBA00022827"/>
    </source>
</evidence>
<evidence type="ECO:0000256" key="2">
    <source>
        <dbReference type="ARBA" id="ARBA00010139"/>
    </source>
</evidence>
<evidence type="ECO:0000256" key="1">
    <source>
        <dbReference type="ARBA" id="ARBA00001974"/>
    </source>
</evidence>
<organism evidence="7 8">
    <name type="scientific">Scytalidium lignicola</name>
    <name type="common">Hyphomycete</name>
    <dbReference type="NCBI Taxonomy" id="5539"/>
    <lineage>
        <taxon>Eukaryota</taxon>
        <taxon>Fungi</taxon>
        <taxon>Dikarya</taxon>
        <taxon>Ascomycota</taxon>
        <taxon>Pezizomycotina</taxon>
        <taxon>Leotiomycetes</taxon>
        <taxon>Leotiomycetes incertae sedis</taxon>
        <taxon>Scytalidium</taxon>
    </lineage>
</organism>
<dbReference type="Proteomes" id="UP000258309">
    <property type="component" value="Unassembled WGS sequence"/>
</dbReference>
<feature type="non-terminal residue" evidence="7">
    <location>
        <position position="1"/>
    </location>
</feature>
<dbReference type="AlphaFoldDB" id="A0A3E2H4Y2"/>
<comment type="caution">
    <text evidence="7">The sequence shown here is derived from an EMBL/GenBank/DDBJ whole genome shotgun (WGS) entry which is preliminary data.</text>
</comment>
<evidence type="ECO:0000256" key="3">
    <source>
        <dbReference type="ARBA" id="ARBA00022630"/>
    </source>
</evidence>
<evidence type="ECO:0000256" key="5">
    <source>
        <dbReference type="ARBA" id="ARBA00022857"/>
    </source>
</evidence>
<dbReference type="EMBL" id="NCSJ02000175">
    <property type="protein sequence ID" value="RFU28103.1"/>
    <property type="molecule type" value="Genomic_DNA"/>
</dbReference>
<keyword evidence="3" id="KW-0285">Flavoprotein</keyword>
<dbReference type="GO" id="GO:0016491">
    <property type="term" value="F:oxidoreductase activity"/>
    <property type="evidence" value="ECO:0007669"/>
    <property type="project" value="UniProtKB-KW"/>
</dbReference>
<keyword evidence="6" id="KW-0560">Oxidoreductase</keyword>
<protein>
    <recommendedName>
        <fullName evidence="9">FAD/NAD(P)-binding domain-containing protein</fullName>
    </recommendedName>
</protein>
<reference evidence="7 8" key="1">
    <citation type="submission" date="2018-05" db="EMBL/GenBank/DDBJ databases">
        <title>Draft genome sequence of Scytalidium lignicola DSM 105466, a ubiquitous saprotrophic fungus.</title>
        <authorList>
            <person name="Buettner E."/>
            <person name="Gebauer A.M."/>
            <person name="Hofrichter M."/>
            <person name="Liers C."/>
            <person name="Kellner H."/>
        </authorList>
    </citation>
    <scope>NUCLEOTIDE SEQUENCE [LARGE SCALE GENOMIC DNA]</scope>
    <source>
        <strain evidence="7 8">DSM 105466</strain>
    </source>
</reference>
<gene>
    <name evidence="7" type="ORF">B7463_g8218</name>
</gene>
<comment type="cofactor">
    <cofactor evidence="1">
        <name>FAD</name>
        <dbReference type="ChEBI" id="CHEBI:57692"/>
    </cofactor>
</comment>
<dbReference type="PANTHER" id="PTHR43098">
    <property type="entry name" value="L-ORNITHINE N(5)-MONOOXYGENASE-RELATED"/>
    <property type="match status" value="1"/>
</dbReference>
<evidence type="ECO:0008006" key="9">
    <source>
        <dbReference type="Google" id="ProtNLM"/>
    </source>
</evidence>
<evidence type="ECO:0000313" key="8">
    <source>
        <dbReference type="Proteomes" id="UP000258309"/>
    </source>
</evidence>
<evidence type="ECO:0000313" key="7">
    <source>
        <dbReference type="EMBL" id="RFU28103.1"/>
    </source>
</evidence>
<keyword evidence="4" id="KW-0274">FAD</keyword>